<name>A0A453D2E2_AEGTS</name>
<dbReference type="Gramene" id="AET2Gv21064500.8">
    <property type="protein sequence ID" value="AET2Gv21064500.8"/>
    <property type="gene ID" value="AET2Gv21064500"/>
</dbReference>
<sequence length="74" mass="8028">QKRKLSDYIGQLDAADASLRALKKLAGAKEAEASTDEAGRIFGDEDFNRIKELKAEKAAKLALVQHGLSKGDTR</sequence>
<proteinExistence type="predicted"/>
<dbReference type="EnsemblPlants" id="AET2Gv21064500.8">
    <property type="protein sequence ID" value="AET2Gv21064500.8"/>
    <property type="gene ID" value="AET2Gv21064500"/>
</dbReference>
<protein>
    <submittedName>
        <fullName evidence="1">Uncharacterized protein</fullName>
    </submittedName>
</protein>
<accession>A0A453D2E2</accession>
<reference evidence="1" key="5">
    <citation type="journal article" date="2021" name="G3 (Bethesda)">
        <title>Aegilops tauschii genome assembly Aet v5.0 features greater sequence contiguity and improved annotation.</title>
        <authorList>
            <person name="Wang L."/>
            <person name="Zhu T."/>
            <person name="Rodriguez J.C."/>
            <person name="Deal K.R."/>
            <person name="Dubcovsky J."/>
            <person name="McGuire P.E."/>
            <person name="Lux T."/>
            <person name="Spannagl M."/>
            <person name="Mayer K.F.X."/>
            <person name="Baldrich P."/>
            <person name="Meyers B.C."/>
            <person name="Huo N."/>
            <person name="Gu Y.Q."/>
            <person name="Zhou H."/>
            <person name="Devos K.M."/>
            <person name="Bennetzen J.L."/>
            <person name="Unver T."/>
            <person name="Budak H."/>
            <person name="Gulick P.J."/>
            <person name="Galiba G."/>
            <person name="Kalapos B."/>
            <person name="Nelson D.R."/>
            <person name="Li P."/>
            <person name="You F.M."/>
            <person name="Luo M.C."/>
            <person name="Dvorak J."/>
        </authorList>
    </citation>
    <scope>NUCLEOTIDE SEQUENCE [LARGE SCALE GENOMIC DNA]</scope>
    <source>
        <strain evidence="1">cv. AL8/78</strain>
    </source>
</reference>
<evidence type="ECO:0000313" key="1">
    <source>
        <dbReference type="EnsemblPlants" id="AET2Gv21064500.8"/>
    </source>
</evidence>
<reference evidence="2" key="2">
    <citation type="journal article" date="2017" name="Nat. Plants">
        <title>The Aegilops tauschii genome reveals multiple impacts of transposons.</title>
        <authorList>
            <person name="Zhao G."/>
            <person name="Zou C."/>
            <person name="Li K."/>
            <person name="Wang K."/>
            <person name="Li T."/>
            <person name="Gao L."/>
            <person name="Zhang X."/>
            <person name="Wang H."/>
            <person name="Yang Z."/>
            <person name="Liu X."/>
            <person name="Jiang W."/>
            <person name="Mao L."/>
            <person name="Kong X."/>
            <person name="Jiao Y."/>
            <person name="Jia J."/>
        </authorList>
    </citation>
    <scope>NUCLEOTIDE SEQUENCE [LARGE SCALE GENOMIC DNA]</scope>
    <source>
        <strain evidence="2">cv. AL8/78</strain>
    </source>
</reference>
<reference evidence="1" key="4">
    <citation type="submission" date="2019-03" db="UniProtKB">
        <authorList>
            <consortium name="EnsemblPlants"/>
        </authorList>
    </citation>
    <scope>IDENTIFICATION</scope>
</reference>
<organism evidence="1 2">
    <name type="scientific">Aegilops tauschii subsp. strangulata</name>
    <name type="common">Goatgrass</name>
    <dbReference type="NCBI Taxonomy" id="200361"/>
    <lineage>
        <taxon>Eukaryota</taxon>
        <taxon>Viridiplantae</taxon>
        <taxon>Streptophyta</taxon>
        <taxon>Embryophyta</taxon>
        <taxon>Tracheophyta</taxon>
        <taxon>Spermatophyta</taxon>
        <taxon>Magnoliopsida</taxon>
        <taxon>Liliopsida</taxon>
        <taxon>Poales</taxon>
        <taxon>Poaceae</taxon>
        <taxon>BOP clade</taxon>
        <taxon>Pooideae</taxon>
        <taxon>Triticodae</taxon>
        <taxon>Triticeae</taxon>
        <taxon>Triticinae</taxon>
        <taxon>Aegilops</taxon>
    </lineage>
</organism>
<keyword evidence="2" id="KW-1185">Reference proteome</keyword>
<reference evidence="1" key="3">
    <citation type="journal article" date="2017" name="Nature">
        <title>Genome sequence of the progenitor of the wheat D genome Aegilops tauschii.</title>
        <authorList>
            <person name="Luo M.C."/>
            <person name="Gu Y.Q."/>
            <person name="Puiu D."/>
            <person name="Wang H."/>
            <person name="Twardziok S.O."/>
            <person name="Deal K.R."/>
            <person name="Huo N."/>
            <person name="Zhu T."/>
            <person name="Wang L."/>
            <person name="Wang Y."/>
            <person name="McGuire P.E."/>
            <person name="Liu S."/>
            <person name="Long H."/>
            <person name="Ramasamy R.K."/>
            <person name="Rodriguez J.C."/>
            <person name="Van S.L."/>
            <person name="Yuan L."/>
            <person name="Wang Z."/>
            <person name="Xia Z."/>
            <person name="Xiao L."/>
            <person name="Anderson O.D."/>
            <person name="Ouyang S."/>
            <person name="Liang Y."/>
            <person name="Zimin A.V."/>
            <person name="Pertea G."/>
            <person name="Qi P."/>
            <person name="Bennetzen J.L."/>
            <person name="Dai X."/>
            <person name="Dawson M.W."/>
            <person name="Muller H.G."/>
            <person name="Kugler K."/>
            <person name="Rivarola-Duarte L."/>
            <person name="Spannagl M."/>
            <person name="Mayer K.F.X."/>
            <person name="Lu F.H."/>
            <person name="Bevan M.W."/>
            <person name="Leroy P."/>
            <person name="Li P."/>
            <person name="You F.M."/>
            <person name="Sun Q."/>
            <person name="Liu Z."/>
            <person name="Lyons E."/>
            <person name="Wicker T."/>
            <person name="Salzberg S.L."/>
            <person name="Devos K.M."/>
            <person name="Dvorak J."/>
        </authorList>
    </citation>
    <scope>NUCLEOTIDE SEQUENCE [LARGE SCALE GENOMIC DNA]</scope>
    <source>
        <strain evidence="1">cv. AL8/78</strain>
    </source>
</reference>
<evidence type="ECO:0000313" key="2">
    <source>
        <dbReference type="Proteomes" id="UP000015105"/>
    </source>
</evidence>
<dbReference type="AlphaFoldDB" id="A0A453D2E2"/>
<dbReference type="Proteomes" id="UP000015105">
    <property type="component" value="Chromosome 2D"/>
</dbReference>
<reference evidence="2" key="1">
    <citation type="journal article" date="2014" name="Science">
        <title>Ancient hybridizations among the ancestral genomes of bread wheat.</title>
        <authorList>
            <consortium name="International Wheat Genome Sequencing Consortium,"/>
            <person name="Marcussen T."/>
            <person name="Sandve S.R."/>
            <person name="Heier L."/>
            <person name="Spannagl M."/>
            <person name="Pfeifer M."/>
            <person name="Jakobsen K.S."/>
            <person name="Wulff B.B."/>
            <person name="Steuernagel B."/>
            <person name="Mayer K.F."/>
            <person name="Olsen O.A."/>
        </authorList>
    </citation>
    <scope>NUCLEOTIDE SEQUENCE [LARGE SCALE GENOMIC DNA]</scope>
    <source>
        <strain evidence="2">cv. AL8/78</strain>
    </source>
</reference>